<organism evidence="8 9">
    <name type="scientific">Kineococcus endophyticus</name>
    <dbReference type="NCBI Taxonomy" id="1181883"/>
    <lineage>
        <taxon>Bacteria</taxon>
        <taxon>Bacillati</taxon>
        <taxon>Actinomycetota</taxon>
        <taxon>Actinomycetes</taxon>
        <taxon>Kineosporiales</taxon>
        <taxon>Kineosporiaceae</taxon>
        <taxon>Kineococcus</taxon>
    </lineage>
</organism>
<evidence type="ECO:0000313" key="9">
    <source>
        <dbReference type="Proteomes" id="UP001555826"/>
    </source>
</evidence>
<dbReference type="EC" id="2.6.1.-" evidence="6"/>
<dbReference type="InterPro" id="IPR015424">
    <property type="entry name" value="PyrdxlP-dep_Trfase"/>
</dbReference>
<dbReference type="EMBL" id="JBFNQN010000018">
    <property type="protein sequence ID" value="MEW9267496.1"/>
    <property type="molecule type" value="Genomic_DNA"/>
</dbReference>
<keyword evidence="9" id="KW-1185">Reference proteome</keyword>
<dbReference type="Gene3D" id="3.90.1150.10">
    <property type="entry name" value="Aspartate Aminotransferase, domain 1"/>
    <property type="match status" value="1"/>
</dbReference>
<dbReference type="Gene3D" id="3.40.640.10">
    <property type="entry name" value="Type I PLP-dependent aspartate aminotransferase-like (Major domain)"/>
    <property type="match status" value="1"/>
</dbReference>
<protein>
    <recommendedName>
        <fullName evidence="6">Aminotransferase</fullName>
        <ecNumber evidence="6">2.6.1.-</ecNumber>
    </recommendedName>
</protein>
<dbReference type="RefSeq" id="WP_367640865.1">
    <property type="nucleotide sequence ID" value="NZ_JBFNQN010000018.1"/>
</dbReference>
<dbReference type="GO" id="GO:0008483">
    <property type="term" value="F:transaminase activity"/>
    <property type="evidence" value="ECO:0007669"/>
    <property type="project" value="UniProtKB-KW"/>
</dbReference>
<evidence type="ECO:0000256" key="6">
    <source>
        <dbReference type="RuleBase" id="RU000481"/>
    </source>
</evidence>
<dbReference type="SUPFAM" id="SSF53383">
    <property type="entry name" value="PLP-dependent transferases"/>
    <property type="match status" value="1"/>
</dbReference>
<reference evidence="8 9" key="1">
    <citation type="submission" date="2024-07" db="EMBL/GenBank/DDBJ databases">
        <authorList>
            <person name="Thanompreechachai J."/>
            <person name="Duangmal K."/>
        </authorList>
    </citation>
    <scope>NUCLEOTIDE SEQUENCE [LARGE SCALE GENOMIC DNA]</scope>
    <source>
        <strain evidence="8 9">KCTC 19886</strain>
    </source>
</reference>
<dbReference type="InterPro" id="IPR050596">
    <property type="entry name" value="AspAT/PAT-like"/>
</dbReference>
<keyword evidence="5" id="KW-0663">Pyridoxal phosphate</keyword>
<comment type="similarity">
    <text evidence="2 6">Belongs to the class-I pyridoxal-phosphate-dependent aminotransferase family.</text>
</comment>
<evidence type="ECO:0000256" key="1">
    <source>
        <dbReference type="ARBA" id="ARBA00001933"/>
    </source>
</evidence>
<dbReference type="CDD" id="cd00609">
    <property type="entry name" value="AAT_like"/>
    <property type="match status" value="1"/>
</dbReference>
<dbReference type="Proteomes" id="UP001555826">
    <property type="component" value="Unassembled WGS sequence"/>
</dbReference>
<dbReference type="InterPro" id="IPR015421">
    <property type="entry name" value="PyrdxlP-dep_Trfase_major"/>
</dbReference>
<sequence length="429" mass="44127">MNATYTAVAVSTTEATAPSDNAILAVNARAAALRARGVDVISLAAGEPDTPTAPYITEAAAHAALHGNHHYGPAAGEPALRTAIAARLPALTPAFTAGDVQLALGTKHALSLALQAVLAPGEEVLLAEPGWPGHAGAVLATGGVPVSVPVTAATGFLATAADFEAARSERTRAVVLASPANPSGAVYSAEQLTAIAHWALTHGVWVISDDVYEQIIYGEPVAHVLALVPQLREQCLIVSGVSKAYAMTGWRIGWLAGPVQPLTEARQHISRTITHVPNITQAAALAALTGDQTSVREALQQYRRNRDLLTDALNDIAGVECPAPAGGMFVFPDVTALLQDGLWASTVELADWLLEHAGVAVVPGEAFHAPGHLRMCFAISPAAAAAAARRLTRHLPPVSSHTTPVEAAVDAAVATAVTVAKAASVEVSR</sequence>
<evidence type="ECO:0000256" key="3">
    <source>
        <dbReference type="ARBA" id="ARBA00022576"/>
    </source>
</evidence>
<dbReference type="InterPro" id="IPR004838">
    <property type="entry name" value="NHTrfase_class1_PyrdxlP-BS"/>
</dbReference>
<evidence type="ECO:0000313" key="8">
    <source>
        <dbReference type="EMBL" id="MEW9267496.1"/>
    </source>
</evidence>
<evidence type="ECO:0000256" key="4">
    <source>
        <dbReference type="ARBA" id="ARBA00022679"/>
    </source>
</evidence>
<evidence type="ECO:0000259" key="7">
    <source>
        <dbReference type="Pfam" id="PF00155"/>
    </source>
</evidence>
<dbReference type="PANTHER" id="PTHR46383">
    <property type="entry name" value="ASPARTATE AMINOTRANSFERASE"/>
    <property type="match status" value="1"/>
</dbReference>
<evidence type="ECO:0000256" key="2">
    <source>
        <dbReference type="ARBA" id="ARBA00007441"/>
    </source>
</evidence>
<evidence type="ECO:0000256" key="5">
    <source>
        <dbReference type="ARBA" id="ARBA00022898"/>
    </source>
</evidence>
<dbReference type="InterPro" id="IPR004839">
    <property type="entry name" value="Aminotransferase_I/II_large"/>
</dbReference>
<comment type="cofactor">
    <cofactor evidence="1 6">
        <name>pyridoxal 5'-phosphate</name>
        <dbReference type="ChEBI" id="CHEBI:597326"/>
    </cofactor>
</comment>
<dbReference type="PROSITE" id="PS00105">
    <property type="entry name" value="AA_TRANSFER_CLASS_1"/>
    <property type="match status" value="1"/>
</dbReference>
<dbReference type="Pfam" id="PF00155">
    <property type="entry name" value="Aminotran_1_2"/>
    <property type="match status" value="1"/>
</dbReference>
<name>A0ABV3PCZ1_9ACTN</name>
<accession>A0ABV3PCZ1</accession>
<proteinExistence type="inferred from homology"/>
<gene>
    <name evidence="8" type="ORF">AB1207_22365</name>
</gene>
<keyword evidence="4 6" id="KW-0808">Transferase</keyword>
<dbReference type="InterPro" id="IPR015422">
    <property type="entry name" value="PyrdxlP-dep_Trfase_small"/>
</dbReference>
<comment type="caution">
    <text evidence="8">The sequence shown here is derived from an EMBL/GenBank/DDBJ whole genome shotgun (WGS) entry which is preliminary data.</text>
</comment>
<feature type="domain" description="Aminotransferase class I/classII large" evidence="7">
    <location>
        <begin position="39"/>
        <end position="391"/>
    </location>
</feature>
<keyword evidence="3 6" id="KW-0032">Aminotransferase</keyword>
<dbReference type="PANTHER" id="PTHR46383:SF1">
    <property type="entry name" value="ASPARTATE AMINOTRANSFERASE"/>
    <property type="match status" value="1"/>
</dbReference>